<sequence>MRLVREEIRTKTPFAYHQKTVHEGRKDYTCDWCEKKFGEHTRRRRFLSRVA</sequence>
<evidence type="ECO:0008006" key="3">
    <source>
        <dbReference type="Google" id="ProtNLM"/>
    </source>
</evidence>
<dbReference type="Gene3D" id="3.30.160.60">
    <property type="entry name" value="Classic Zinc Finger"/>
    <property type="match status" value="1"/>
</dbReference>
<dbReference type="InterPro" id="IPR036236">
    <property type="entry name" value="Znf_C2H2_sf"/>
</dbReference>
<dbReference type="Proteomes" id="UP000479190">
    <property type="component" value="Unassembled WGS sequence"/>
</dbReference>
<reference evidence="1 2" key="1">
    <citation type="submission" date="2020-02" db="EMBL/GenBank/DDBJ databases">
        <authorList>
            <person name="Ferguson B K."/>
        </authorList>
    </citation>
    <scope>NUCLEOTIDE SEQUENCE [LARGE SCALE GENOMIC DNA]</scope>
</reference>
<protein>
    <recommendedName>
        <fullName evidence="3">C2H2-type domain-containing protein</fullName>
    </recommendedName>
</protein>
<dbReference type="EMBL" id="CADCXV010001531">
    <property type="protein sequence ID" value="CAB0045142.1"/>
    <property type="molecule type" value="Genomic_DNA"/>
</dbReference>
<name>A0A6H5JAD3_9HYME</name>
<evidence type="ECO:0000313" key="2">
    <source>
        <dbReference type="Proteomes" id="UP000479190"/>
    </source>
</evidence>
<dbReference type="SUPFAM" id="SSF57667">
    <property type="entry name" value="beta-beta-alpha zinc fingers"/>
    <property type="match status" value="1"/>
</dbReference>
<proteinExistence type="predicted"/>
<organism evidence="1 2">
    <name type="scientific">Trichogramma brassicae</name>
    <dbReference type="NCBI Taxonomy" id="86971"/>
    <lineage>
        <taxon>Eukaryota</taxon>
        <taxon>Metazoa</taxon>
        <taxon>Ecdysozoa</taxon>
        <taxon>Arthropoda</taxon>
        <taxon>Hexapoda</taxon>
        <taxon>Insecta</taxon>
        <taxon>Pterygota</taxon>
        <taxon>Neoptera</taxon>
        <taxon>Endopterygota</taxon>
        <taxon>Hymenoptera</taxon>
        <taxon>Apocrita</taxon>
        <taxon>Proctotrupomorpha</taxon>
        <taxon>Chalcidoidea</taxon>
        <taxon>Trichogrammatidae</taxon>
        <taxon>Trichogramma</taxon>
    </lineage>
</organism>
<dbReference type="AlphaFoldDB" id="A0A6H5JAD3"/>
<keyword evidence="2" id="KW-1185">Reference proteome</keyword>
<gene>
    <name evidence="1" type="ORF">TBRA_LOCUS16687</name>
</gene>
<evidence type="ECO:0000313" key="1">
    <source>
        <dbReference type="EMBL" id="CAB0045142.1"/>
    </source>
</evidence>
<accession>A0A6H5JAD3</accession>